<keyword evidence="1" id="KW-0472">Membrane</keyword>
<evidence type="ECO:0000256" key="1">
    <source>
        <dbReference type="SAM" id="Phobius"/>
    </source>
</evidence>
<dbReference type="AlphaFoldDB" id="K9Y178"/>
<dbReference type="Proteomes" id="UP000010473">
    <property type="component" value="Plasmid pSTA7437.01"/>
</dbReference>
<keyword evidence="1" id="KW-0812">Transmembrane</keyword>
<geneLocation type="plasmid" evidence="2 3">
    <name>pSTA7437.01</name>
</geneLocation>
<name>K9Y178_STAC7</name>
<organism evidence="2 3">
    <name type="scientific">Stanieria cyanosphaera (strain ATCC 29371 / PCC 7437)</name>
    <dbReference type="NCBI Taxonomy" id="111780"/>
    <lineage>
        <taxon>Bacteria</taxon>
        <taxon>Bacillati</taxon>
        <taxon>Cyanobacteriota</taxon>
        <taxon>Cyanophyceae</taxon>
        <taxon>Pleurocapsales</taxon>
        <taxon>Dermocarpellaceae</taxon>
        <taxon>Stanieria</taxon>
    </lineage>
</organism>
<protein>
    <submittedName>
        <fullName evidence="2">Uncharacterized protein</fullName>
    </submittedName>
</protein>
<dbReference type="EMBL" id="CP003654">
    <property type="protein sequence ID" value="AFZ38064.1"/>
    <property type="molecule type" value="Genomic_DNA"/>
</dbReference>
<sequence length="86" mass="10384">MKTKSQEEFGQKFQDSQELLRLQDLAEKKMWLSGILGSIFGCFDYLLRSKRSLLKRYIFEFWLINAEVITESEVTPYFEINFNWFL</sequence>
<keyword evidence="2" id="KW-0614">Plasmid</keyword>
<evidence type="ECO:0000313" key="2">
    <source>
        <dbReference type="EMBL" id="AFZ38064.1"/>
    </source>
</evidence>
<feature type="transmembrane region" description="Helical" evidence="1">
    <location>
        <begin position="30"/>
        <end position="47"/>
    </location>
</feature>
<dbReference type="KEGG" id="scs:Sta7437_4606"/>
<accession>K9Y178</accession>
<keyword evidence="1" id="KW-1133">Transmembrane helix</keyword>
<gene>
    <name evidence="2" type="ordered locus">Sta7437_4606</name>
</gene>
<reference evidence="3" key="1">
    <citation type="journal article" date="2013" name="Proc. Natl. Acad. Sci. U.S.A.">
        <title>Improving the coverage of the cyanobacterial phylum using diversity-driven genome sequencing.</title>
        <authorList>
            <person name="Shih P.M."/>
            <person name="Wu D."/>
            <person name="Latifi A."/>
            <person name="Axen S.D."/>
            <person name="Fewer D.P."/>
            <person name="Talla E."/>
            <person name="Calteau A."/>
            <person name="Cai F."/>
            <person name="Tandeau de Marsac N."/>
            <person name="Rippka R."/>
            <person name="Herdman M."/>
            <person name="Sivonen K."/>
            <person name="Coursin T."/>
            <person name="Laurent T."/>
            <person name="Goodwin L."/>
            <person name="Nolan M."/>
            <person name="Davenport K.W."/>
            <person name="Han C.S."/>
            <person name="Rubin E.M."/>
            <person name="Eisen J.A."/>
            <person name="Woyke T."/>
            <person name="Gugger M."/>
            <person name="Kerfeld C.A."/>
        </authorList>
    </citation>
    <scope>NUCLEOTIDE SEQUENCE [LARGE SCALE GENOMIC DNA]</scope>
    <source>
        <strain evidence="3">ATCC 29371 / PCC 7437</strain>
        <plasmid evidence="3">Plasmid pSTA7437.01</plasmid>
    </source>
</reference>
<dbReference type="HOGENOM" id="CLU_2496396_0_0_3"/>
<evidence type="ECO:0000313" key="3">
    <source>
        <dbReference type="Proteomes" id="UP000010473"/>
    </source>
</evidence>
<keyword evidence="3" id="KW-1185">Reference proteome</keyword>
<proteinExistence type="predicted"/>